<evidence type="ECO:0000313" key="1">
    <source>
        <dbReference type="EMBL" id="OWF44174.1"/>
    </source>
</evidence>
<comment type="caution">
    <text evidence="1">The sequence shown here is derived from an EMBL/GenBank/DDBJ whole genome shotgun (WGS) entry which is preliminary data.</text>
</comment>
<dbReference type="GO" id="GO:1902042">
    <property type="term" value="P:negative regulation of extrinsic apoptotic signaling pathway via death domain receptors"/>
    <property type="evidence" value="ECO:0007669"/>
    <property type="project" value="TreeGrafter"/>
</dbReference>
<dbReference type="PANTHER" id="PTHR13088:SF3">
    <property type="entry name" value="FAS APOPTOTIC INHIBITORY MOLECULE 1"/>
    <property type="match status" value="1"/>
</dbReference>
<reference evidence="1 2" key="1">
    <citation type="journal article" date="2017" name="Nat. Ecol. Evol.">
        <title>Scallop genome provides insights into evolution of bilaterian karyotype and development.</title>
        <authorList>
            <person name="Wang S."/>
            <person name="Zhang J."/>
            <person name="Jiao W."/>
            <person name="Li J."/>
            <person name="Xun X."/>
            <person name="Sun Y."/>
            <person name="Guo X."/>
            <person name="Huan P."/>
            <person name="Dong B."/>
            <person name="Zhang L."/>
            <person name="Hu X."/>
            <person name="Sun X."/>
            <person name="Wang J."/>
            <person name="Zhao C."/>
            <person name="Wang Y."/>
            <person name="Wang D."/>
            <person name="Huang X."/>
            <person name="Wang R."/>
            <person name="Lv J."/>
            <person name="Li Y."/>
            <person name="Zhang Z."/>
            <person name="Liu B."/>
            <person name="Lu W."/>
            <person name="Hui Y."/>
            <person name="Liang J."/>
            <person name="Zhou Z."/>
            <person name="Hou R."/>
            <person name="Li X."/>
            <person name="Liu Y."/>
            <person name="Li H."/>
            <person name="Ning X."/>
            <person name="Lin Y."/>
            <person name="Zhao L."/>
            <person name="Xing Q."/>
            <person name="Dou J."/>
            <person name="Li Y."/>
            <person name="Mao J."/>
            <person name="Guo H."/>
            <person name="Dou H."/>
            <person name="Li T."/>
            <person name="Mu C."/>
            <person name="Jiang W."/>
            <person name="Fu Q."/>
            <person name="Fu X."/>
            <person name="Miao Y."/>
            <person name="Liu J."/>
            <person name="Yu Q."/>
            <person name="Li R."/>
            <person name="Liao H."/>
            <person name="Li X."/>
            <person name="Kong Y."/>
            <person name="Jiang Z."/>
            <person name="Chourrout D."/>
            <person name="Li R."/>
            <person name="Bao Z."/>
        </authorList>
    </citation>
    <scope>NUCLEOTIDE SEQUENCE [LARGE SCALE GENOMIC DNA]</scope>
    <source>
        <strain evidence="1 2">PY_sf001</strain>
    </source>
</reference>
<dbReference type="InterPro" id="IPR010695">
    <property type="entry name" value="FAIM1"/>
</dbReference>
<dbReference type="EMBL" id="NEDP02004865">
    <property type="protein sequence ID" value="OWF44174.1"/>
    <property type="molecule type" value="Genomic_DNA"/>
</dbReference>
<organism evidence="1 2">
    <name type="scientific">Mizuhopecten yessoensis</name>
    <name type="common">Japanese scallop</name>
    <name type="synonym">Patinopecten yessoensis</name>
    <dbReference type="NCBI Taxonomy" id="6573"/>
    <lineage>
        <taxon>Eukaryota</taxon>
        <taxon>Metazoa</taxon>
        <taxon>Spiralia</taxon>
        <taxon>Lophotrochozoa</taxon>
        <taxon>Mollusca</taxon>
        <taxon>Bivalvia</taxon>
        <taxon>Autobranchia</taxon>
        <taxon>Pteriomorphia</taxon>
        <taxon>Pectinida</taxon>
        <taxon>Pectinoidea</taxon>
        <taxon>Pectinidae</taxon>
        <taxon>Mizuhopecten</taxon>
    </lineage>
</organism>
<protein>
    <submittedName>
        <fullName evidence="1">Fas apoptotic inhibitory molecule 1</fullName>
    </submittedName>
</protein>
<dbReference type="Proteomes" id="UP000242188">
    <property type="component" value="Unassembled WGS sequence"/>
</dbReference>
<dbReference type="Pfam" id="PF06905">
    <property type="entry name" value="FAIM1"/>
    <property type="match status" value="1"/>
</dbReference>
<accession>A0A210Q606</accession>
<dbReference type="Gene3D" id="2.40.128.180">
    <property type="match status" value="2"/>
</dbReference>
<sequence>MASSDDVVAKWQLALPDGLHVVIFEHGTTSGKRVIWVDGKDIFRKEWMFKLVGKEHFEVGKAKCTIGVEAVSGFAYEYTLEVNGKPLQKFRENQRKIQKAWNVVVDGEIKRICLEKDTLDVWMADRMVETQGVFTDTGVETYFNISERMTGRIVATSSGKKSKGIIHTLFVNDDEILEATNE</sequence>
<dbReference type="FunFam" id="2.40.128.180:FF:000001">
    <property type="entry name" value="Fas apoptotic inhibitory molecule 1"/>
    <property type="match status" value="1"/>
</dbReference>
<dbReference type="AlphaFoldDB" id="A0A210Q606"/>
<dbReference type="OrthoDB" id="6262731at2759"/>
<evidence type="ECO:0000313" key="2">
    <source>
        <dbReference type="Proteomes" id="UP000242188"/>
    </source>
</evidence>
<dbReference type="InterPro" id="IPR038513">
    <property type="entry name" value="FAIM1_dom_sf"/>
</dbReference>
<keyword evidence="2" id="KW-1185">Reference proteome</keyword>
<name>A0A210Q606_MIZYE</name>
<dbReference type="STRING" id="6573.A0A210Q606"/>
<gene>
    <name evidence="1" type="ORF">KP79_PYT03607</name>
</gene>
<dbReference type="PANTHER" id="PTHR13088">
    <property type="entry name" value="FAS APOPTOTIC INHIBITORY MOLECULE FAIM"/>
    <property type="match status" value="1"/>
</dbReference>
<proteinExistence type="predicted"/>